<dbReference type="SUPFAM" id="SSF53850">
    <property type="entry name" value="Periplasmic binding protein-like II"/>
    <property type="match status" value="1"/>
</dbReference>
<name>A0A0J8JKD8_9ALTE</name>
<dbReference type="InterPro" id="IPR000847">
    <property type="entry name" value="LysR_HTH_N"/>
</dbReference>
<dbReference type="OrthoDB" id="9786526at2"/>
<dbReference type="PRINTS" id="PR00039">
    <property type="entry name" value="HTHLYSR"/>
</dbReference>
<dbReference type="CDD" id="cd08422">
    <property type="entry name" value="PBP2_CrgA_like"/>
    <property type="match status" value="1"/>
</dbReference>
<evidence type="ECO:0000313" key="7">
    <source>
        <dbReference type="Proteomes" id="UP000037600"/>
    </source>
</evidence>
<proteinExistence type="inferred from homology"/>
<dbReference type="Gene3D" id="1.10.10.10">
    <property type="entry name" value="Winged helix-like DNA-binding domain superfamily/Winged helix DNA-binding domain"/>
    <property type="match status" value="1"/>
</dbReference>
<evidence type="ECO:0000256" key="3">
    <source>
        <dbReference type="ARBA" id="ARBA00023125"/>
    </source>
</evidence>
<dbReference type="FunFam" id="1.10.10.10:FF:000001">
    <property type="entry name" value="LysR family transcriptional regulator"/>
    <property type="match status" value="1"/>
</dbReference>
<protein>
    <recommendedName>
        <fullName evidence="5">HTH lysR-type domain-containing protein</fullName>
    </recommendedName>
</protein>
<reference evidence="6 7" key="1">
    <citation type="submission" date="2015-04" db="EMBL/GenBank/DDBJ databases">
        <title>Draft Genome Sequence of the Novel Agar-Digesting Marine Bacterium Q1.</title>
        <authorList>
            <person name="Li Y."/>
            <person name="Li D."/>
            <person name="Chen G."/>
            <person name="Du Z."/>
        </authorList>
    </citation>
    <scope>NUCLEOTIDE SEQUENCE [LARGE SCALE GENOMIC DNA]</scope>
    <source>
        <strain evidence="6 7">Q1</strain>
    </source>
</reference>
<dbReference type="EMBL" id="LAZL01000018">
    <property type="protein sequence ID" value="KMT64936.1"/>
    <property type="molecule type" value="Genomic_DNA"/>
</dbReference>
<dbReference type="Pfam" id="PF00126">
    <property type="entry name" value="HTH_1"/>
    <property type="match status" value="1"/>
</dbReference>
<dbReference type="Gene3D" id="3.40.190.290">
    <property type="match status" value="1"/>
</dbReference>
<sequence>MFDNLKGITEYIKVVETGNFTAAAHELNMTRARVSQIISQLESQLGVQLLQRSTRAMKLTEVGELFYHQSLKGMNQLQQAIAMAQTEQKVVAGKIRINSVGGIFGEQILTPLICQFMNLYPQIQIDLDFSSQHIGLIESKYDLAIRMGDLPDSDLVARPLSQYKTYICASPEYASQNQFNHPQDLKRARIITGSIKKWQFTNAQNLNEQYEIEVESQFSCANGHVAKTAALLGTGVIRAPDFYVAQELRSGKLVQLFKSWQLADSKAAIVYPKSGYKTRRIKLFIDYLLSHIKAVEQAYV</sequence>
<dbReference type="PANTHER" id="PTHR30537:SF5">
    <property type="entry name" value="HTH-TYPE TRANSCRIPTIONAL ACTIVATOR TTDR-RELATED"/>
    <property type="match status" value="1"/>
</dbReference>
<dbReference type="PANTHER" id="PTHR30537">
    <property type="entry name" value="HTH-TYPE TRANSCRIPTIONAL REGULATOR"/>
    <property type="match status" value="1"/>
</dbReference>
<dbReference type="GO" id="GO:0043565">
    <property type="term" value="F:sequence-specific DNA binding"/>
    <property type="evidence" value="ECO:0007669"/>
    <property type="project" value="TreeGrafter"/>
</dbReference>
<accession>A0A0J8JKD8</accession>
<evidence type="ECO:0000256" key="2">
    <source>
        <dbReference type="ARBA" id="ARBA00023015"/>
    </source>
</evidence>
<comment type="similarity">
    <text evidence="1">Belongs to the LysR transcriptional regulatory family.</text>
</comment>
<dbReference type="Pfam" id="PF03466">
    <property type="entry name" value="LysR_substrate"/>
    <property type="match status" value="1"/>
</dbReference>
<evidence type="ECO:0000259" key="5">
    <source>
        <dbReference type="PROSITE" id="PS50931"/>
    </source>
</evidence>
<dbReference type="InterPro" id="IPR005119">
    <property type="entry name" value="LysR_subst-bd"/>
</dbReference>
<dbReference type="GO" id="GO:0003700">
    <property type="term" value="F:DNA-binding transcription factor activity"/>
    <property type="evidence" value="ECO:0007669"/>
    <property type="project" value="InterPro"/>
</dbReference>
<dbReference type="GO" id="GO:0006351">
    <property type="term" value="P:DNA-templated transcription"/>
    <property type="evidence" value="ECO:0007669"/>
    <property type="project" value="TreeGrafter"/>
</dbReference>
<keyword evidence="7" id="KW-1185">Reference proteome</keyword>
<comment type="caution">
    <text evidence="6">The sequence shown here is derived from an EMBL/GenBank/DDBJ whole genome shotgun (WGS) entry which is preliminary data.</text>
</comment>
<evidence type="ECO:0000256" key="4">
    <source>
        <dbReference type="ARBA" id="ARBA00023163"/>
    </source>
</evidence>
<gene>
    <name evidence="6" type="ORF">XM47_12065</name>
</gene>
<dbReference type="PROSITE" id="PS50931">
    <property type="entry name" value="HTH_LYSR"/>
    <property type="match status" value="1"/>
</dbReference>
<dbReference type="SUPFAM" id="SSF46785">
    <property type="entry name" value="Winged helix' DNA-binding domain"/>
    <property type="match status" value="1"/>
</dbReference>
<keyword evidence="4" id="KW-0804">Transcription</keyword>
<keyword evidence="2" id="KW-0805">Transcription regulation</keyword>
<dbReference type="InterPro" id="IPR036388">
    <property type="entry name" value="WH-like_DNA-bd_sf"/>
</dbReference>
<dbReference type="STRING" id="1513271.XM47_12065"/>
<evidence type="ECO:0000256" key="1">
    <source>
        <dbReference type="ARBA" id="ARBA00009437"/>
    </source>
</evidence>
<dbReference type="InterPro" id="IPR036390">
    <property type="entry name" value="WH_DNA-bd_sf"/>
</dbReference>
<evidence type="ECO:0000313" key="6">
    <source>
        <dbReference type="EMBL" id="KMT64936.1"/>
    </source>
</evidence>
<dbReference type="RefSeq" id="WP_048692802.1">
    <property type="nucleotide sequence ID" value="NZ_KQ130492.1"/>
</dbReference>
<dbReference type="PATRIC" id="fig|1513271.3.peg.2458"/>
<dbReference type="InterPro" id="IPR058163">
    <property type="entry name" value="LysR-type_TF_proteobact-type"/>
</dbReference>
<organism evidence="6 7">
    <name type="scientific">Catenovulum maritimum</name>
    <dbReference type="NCBI Taxonomy" id="1513271"/>
    <lineage>
        <taxon>Bacteria</taxon>
        <taxon>Pseudomonadati</taxon>
        <taxon>Pseudomonadota</taxon>
        <taxon>Gammaproteobacteria</taxon>
        <taxon>Alteromonadales</taxon>
        <taxon>Alteromonadaceae</taxon>
        <taxon>Catenovulum</taxon>
    </lineage>
</organism>
<dbReference type="AlphaFoldDB" id="A0A0J8JKD8"/>
<keyword evidence="3" id="KW-0238">DNA-binding</keyword>
<dbReference type="Proteomes" id="UP000037600">
    <property type="component" value="Unassembled WGS sequence"/>
</dbReference>
<feature type="domain" description="HTH lysR-type" evidence="5">
    <location>
        <begin position="12"/>
        <end position="60"/>
    </location>
</feature>